<reference evidence="1" key="1">
    <citation type="submission" date="2021-04" db="EMBL/GenBank/DDBJ databases">
        <title>The complete genome sequence of Caulobacter sp. S6.</title>
        <authorList>
            <person name="Tang Y."/>
            <person name="Ouyang W."/>
            <person name="Liu Q."/>
            <person name="Huang B."/>
            <person name="Guo Z."/>
            <person name="Lei P."/>
        </authorList>
    </citation>
    <scope>NUCLEOTIDE SEQUENCE</scope>
    <source>
        <strain evidence="1">S6</strain>
    </source>
</reference>
<evidence type="ECO:0000313" key="1">
    <source>
        <dbReference type="EMBL" id="QUD87654.1"/>
    </source>
</evidence>
<evidence type="ECO:0000313" key="2">
    <source>
        <dbReference type="Proteomes" id="UP000676409"/>
    </source>
</evidence>
<name>A0A975FZ56_9CAUL</name>
<gene>
    <name evidence="1" type="ORF">KCG34_21830</name>
</gene>
<protein>
    <submittedName>
        <fullName evidence="1">Uncharacterized protein</fullName>
    </submittedName>
</protein>
<organism evidence="1 2">
    <name type="scientific">Phenylobacterium montanum</name>
    <dbReference type="NCBI Taxonomy" id="2823693"/>
    <lineage>
        <taxon>Bacteria</taxon>
        <taxon>Pseudomonadati</taxon>
        <taxon>Pseudomonadota</taxon>
        <taxon>Alphaproteobacteria</taxon>
        <taxon>Caulobacterales</taxon>
        <taxon>Caulobacteraceae</taxon>
        <taxon>Phenylobacterium</taxon>
    </lineage>
</organism>
<accession>A0A975FZ56</accession>
<dbReference type="KEGG" id="caul:KCG34_21830"/>
<sequence length="194" mass="20539">MTAESSTHSEVRQTVTSAVRAELALLDIHPARPQEVAEARRFAAALIGGTIVSPAGLQRVHEYSGAGLFLHRDEDELTGVLALVMLSAAGHDAIRHETFDALDPDLAHVAAIGEDPAALYGWGIAATRKMAARRLVDGLSAIANGPVGHLPYYSRAATPQGERLLIERIGFRPYPGSTTGLLQLAPHLGSRIAA</sequence>
<dbReference type="AlphaFoldDB" id="A0A975FZ56"/>
<proteinExistence type="predicted"/>
<dbReference type="Proteomes" id="UP000676409">
    <property type="component" value="Chromosome"/>
</dbReference>
<keyword evidence="2" id="KW-1185">Reference proteome</keyword>
<dbReference type="RefSeq" id="WP_211937706.1">
    <property type="nucleotide sequence ID" value="NZ_CP073078.1"/>
</dbReference>
<dbReference type="EMBL" id="CP073078">
    <property type="protein sequence ID" value="QUD87654.1"/>
    <property type="molecule type" value="Genomic_DNA"/>
</dbReference>